<protein>
    <submittedName>
        <fullName evidence="1">Uncharacterized protein</fullName>
    </submittedName>
</protein>
<dbReference type="EMBL" id="MN842294">
    <property type="protein sequence ID" value="QIS34323.1"/>
    <property type="molecule type" value="Genomic_DNA"/>
</dbReference>
<accession>A0A6H0A536</accession>
<name>A0A6H0A536_9ENTR</name>
<geneLocation type="plasmid" evidence="1">
    <name>pG426-FII</name>
</geneLocation>
<evidence type="ECO:0000313" key="1">
    <source>
        <dbReference type="EMBL" id="QIS34323.1"/>
    </source>
</evidence>
<reference evidence="1" key="1">
    <citation type="submission" date="2019-12" db="EMBL/GenBank/DDBJ databases">
        <title>Compelete sequence of Tn6502.</title>
        <authorList>
            <person name="Zhou D."/>
        </authorList>
    </citation>
    <scope>NUCLEOTIDE SEQUENCE</scope>
    <source>
        <strain evidence="1">G426</strain>
        <plasmid evidence="1">pG426-FII</plasmid>
    </source>
</reference>
<dbReference type="AlphaFoldDB" id="A0A6H0A536"/>
<organism evidence="1">
    <name type="scientific">Leclercia adecarboxylata</name>
    <dbReference type="NCBI Taxonomy" id="83655"/>
    <lineage>
        <taxon>Bacteria</taxon>
        <taxon>Pseudomonadati</taxon>
        <taxon>Pseudomonadota</taxon>
        <taxon>Gammaproteobacteria</taxon>
        <taxon>Enterobacterales</taxon>
        <taxon>Enterobacteriaceae</taxon>
        <taxon>Leclercia</taxon>
    </lineage>
</organism>
<proteinExistence type="predicted"/>
<keyword evidence="1" id="KW-0614">Plasmid</keyword>
<sequence>MFKKNDGNNSHVILLRYFLGHFSSLFTQGEVYLQGIRIQPHKMRSNDSGFFLGQKKQQARTHRYLLSWHSRQDKDTGSYV</sequence>